<keyword evidence="6 13" id="KW-1133">Transmembrane helix</keyword>
<organism evidence="15 16">
    <name type="scientific">Perkinsus chesapeaki</name>
    <name type="common">Clam parasite</name>
    <name type="synonym">Perkinsus andrewsi</name>
    <dbReference type="NCBI Taxonomy" id="330153"/>
    <lineage>
        <taxon>Eukaryota</taxon>
        <taxon>Sar</taxon>
        <taxon>Alveolata</taxon>
        <taxon>Perkinsozoa</taxon>
        <taxon>Perkinsea</taxon>
        <taxon>Perkinsida</taxon>
        <taxon>Perkinsidae</taxon>
        <taxon>Perkinsus</taxon>
    </lineage>
</organism>
<dbReference type="Pfam" id="PF01532">
    <property type="entry name" value="Glyco_hydro_47"/>
    <property type="match status" value="1"/>
</dbReference>
<feature type="binding site" evidence="10">
    <location>
        <position position="851"/>
    </location>
    <ligand>
        <name>Ca(2+)</name>
        <dbReference type="ChEBI" id="CHEBI:29108"/>
    </ligand>
</feature>
<dbReference type="GO" id="GO:0000139">
    <property type="term" value="C:Golgi membrane"/>
    <property type="evidence" value="ECO:0007669"/>
    <property type="project" value="InterPro"/>
</dbReference>
<sequence length="1149" mass="126536">MLLGLDTPFKFALFIGYIVVWTSQSILVHLAAKRGIEYNYTTVVFLQDFCKMLITVFLFVRSEGSLGDLWRQMVVHKKLAVLYLVPAGLYAIYNNLTFISMATFDPATYYVLLQAKLVVTAVLCVTILHKPVSKMQWLGLFIITLGAMMKEYKVFFHGFEGGHSIWDYLLVLLLVLLSSFAGVYNEKLLKGQDTASPNVQNMFMYLVSMACNALGLMVRGSGWGLITAFSPENLKPILSWNVLAIIFNAAITGVMTGFFLKHLNSILKSIAAAIQVWTVAIASAIVFGYPIDLGVFLSLVLVTAGVWIYSRYPETAPPQAKAVPTEEPDVEKGDLELGTMDTSSGSDQRSGSDEPSPKMGQVVECNKRAPGEKGNFAAEISSDPEQSLVRPRGNRERGLGRIIWTAEECSKDLLERMFDHAFGAYMRYAFPHDELRPVSCDGRVLRERGDLDFNLANVSMTYIDALDALVLFDRLEDFGEAVEYITHNVTFDRDVLVSAFEMNIRVLGGLISGHLHAKRMGIPSGYHDGLLSQAIDLGDRLYKAFDTATGLPASRINLAHGLEGDDEVPKTTSVAEAGSWLLEFGTLSLLTGDPKYYTVARNALDFLWHMRLGDAALLPTTISPFAGLWLDSLSSGAGPGHDSYYEYLLKGYVLFGDVELYDRFMDHYQGITAYQAGGQFTFDIANDVPAHSQVSPLQGFWGGVVNSIQGPSAYATSVTRMWSRLWDSMGGLPEVADITGGQVSLLGYGKDYNLRPELAESLAQLGAATVGGVEDESYKWKLEAMAGDIEKRNKAVCGYASLADVLGHRHDDRMDSFFLSETLPYMFIGTNPPDVVTERLGTSAMARVHTTEAHVLPLKELTPLVGPEQTRTRRSGSASRLMCPEGPSPVQKLVVLVDWQLVHGAWTVWPQFSGAPKRAAPTAVTVPIAKTKMVLRGEAVGGEETVFNLTVGRANFGGKMEKRSGMKTDKMDWENLKRTRLTALIHSSRSLRSSLKQRKSCLLDNSVHLNVTRPRESSYGLQWKELPLAQKAPSMRIELAANGSEFACEMPNRVEFDSHADVMLVVRRGGNCSFTEKALHAQLTGAKGVLILDDAPPVKAKKSLVMFCETNKAWICRHVHIPVFSVPVDSFTPVLALLKTGARLYVEGS</sequence>
<keyword evidence="4 13" id="KW-0812">Transmembrane</keyword>
<keyword evidence="5" id="KW-0256">Endoplasmic reticulum</keyword>
<evidence type="ECO:0000256" key="2">
    <source>
        <dbReference type="ARBA" id="ARBA00004240"/>
    </source>
</evidence>
<feature type="active site" description="Proton donor" evidence="9">
    <location>
        <position position="501"/>
    </location>
</feature>
<dbReference type="GO" id="GO:1904380">
    <property type="term" value="P:endoplasmic reticulum mannose trimming"/>
    <property type="evidence" value="ECO:0007669"/>
    <property type="project" value="InterPro"/>
</dbReference>
<dbReference type="GO" id="GO:0005509">
    <property type="term" value="F:calcium ion binding"/>
    <property type="evidence" value="ECO:0007669"/>
    <property type="project" value="InterPro"/>
</dbReference>
<dbReference type="SUPFAM" id="SSF103481">
    <property type="entry name" value="Multidrug resistance efflux transporter EmrE"/>
    <property type="match status" value="1"/>
</dbReference>
<evidence type="ECO:0000256" key="5">
    <source>
        <dbReference type="ARBA" id="ARBA00022824"/>
    </source>
</evidence>
<dbReference type="EC" id="3.2.1.-" evidence="11"/>
<reference evidence="15 16" key="1">
    <citation type="submission" date="2020-04" db="EMBL/GenBank/DDBJ databases">
        <title>Perkinsus chesapeaki whole genome sequence.</title>
        <authorList>
            <person name="Bogema D.R."/>
        </authorList>
    </citation>
    <scope>NUCLEOTIDE SEQUENCE [LARGE SCALE GENOMIC DNA]</scope>
    <source>
        <strain evidence="15">ATCC PRA-425</strain>
    </source>
</reference>
<feature type="transmembrane region" description="Helical" evidence="13">
    <location>
        <begin position="137"/>
        <end position="159"/>
    </location>
</feature>
<comment type="caution">
    <text evidence="15">The sequence shown here is derived from an EMBL/GenBank/DDBJ whole genome shotgun (WGS) entry which is preliminary data.</text>
</comment>
<evidence type="ECO:0000256" key="7">
    <source>
        <dbReference type="ARBA" id="ARBA00023136"/>
    </source>
</evidence>
<dbReference type="GO" id="GO:0015165">
    <property type="term" value="F:pyrimidine nucleotide-sugar transmembrane transporter activity"/>
    <property type="evidence" value="ECO:0007669"/>
    <property type="project" value="InterPro"/>
</dbReference>
<dbReference type="InterPro" id="IPR007271">
    <property type="entry name" value="Nuc_sug_transpt"/>
</dbReference>
<feature type="compositionally biased region" description="Polar residues" evidence="12">
    <location>
        <begin position="340"/>
        <end position="349"/>
    </location>
</feature>
<keyword evidence="11" id="KW-0326">Glycosidase</keyword>
<dbReference type="InterPro" id="IPR036026">
    <property type="entry name" value="Seven-hairpin_glycosidases"/>
</dbReference>
<evidence type="ECO:0000256" key="1">
    <source>
        <dbReference type="ARBA" id="ARBA00004141"/>
    </source>
</evidence>
<comment type="similarity">
    <text evidence="3 11">Belongs to the glycosyl hydrolase 47 family.</text>
</comment>
<dbReference type="Proteomes" id="UP000591131">
    <property type="component" value="Unassembled WGS sequence"/>
</dbReference>
<feature type="transmembrane region" description="Helical" evidence="13">
    <location>
        <begin position="165"/>
        <end position="184"/>
    </location>
</feature>
<evidence type="ECO:0000256" key="10">
    <source>
        <dbReference type="PIRSR" id="PIRSR601382-2"/>
    </source>
</evidence>
<name>A0A7J6MGQ4_PERCH</name>
<keyword evidence="8" id="KW-0325">Glycoprotein</keyword>
<dbReference type="InterPro" id="IPR003137">
    <property type="entry name" value="PA_domain"/>
</dbReference>
<evidence type="ECO:0000256" key="12">
    <source>
        <dbReference type="SAM" id="MobiDB-lite"/>
    </source>
</evidence>
<accession>A0A7J6MGQ4</accession>
<evidence type="ECO:0000256" key="8">
    <source>
        <dbReference type="ARBA" id="ARBA00023180"/>
    </source>
</evidence>
<feature type="active site" evidence="9">
    <location>
        <position position="757"/>
    </location>
</feature>
<dbReference type="Gene3D" id="3.50.30.30">
    <property type="match status" value="1"/>
</dbReference>
<keyword evidence="11" id="KW-0378">Hydrolase</keyword>
<feature type="transmembrane region" description="Helical" evidence="13">
    <location>
        <begin position="238"/>
        <end position="260"/>
    </location>
</feature>
<dbReference type="EMBL" id="JAAPAO010000149">
    <property type="protein sequence ID" value="KAF4670596.1"/>
    <property type="molecule type" value="Genomic_DNA"/>
</dbReference>
<dbReference type="PANTHER" id="PTHR45679">
    <property type="entry name" value="ER DEGRADATION-ENHANCING ALPHA-MANNOSIDASE-LIKE PROTEIN 2"/>
    <property type="match status" value="1"/>
</dbReference>
<evidence type="ECO:0000313" key="16">
    <source>
        <dbReference type="Proteomes" id="UP000591131"/>
    </source>
</evidence>
<dbReference type="GO" id="GO:0044322">
    <property type="term" value="C:endoplasmic reticulum quality control compartment"/>
    <property type="evidence" value="ECO:0007669"/>
    <property type="project" value="GOC"/>
</dbReference>
<dbReference type="InterPro" id="IPR037185">
    <property type="entry name" value="EmrE-like"/>
</dbReference>
<feature type="region of interest" description="Disordered" evidence="12">
    <location>
        <begin position="373"/>
        <end position="392"/>
    </location>
</feature>
<dbReference type="GO" id="GO:0005975">
    <property type="term" value="P:carbohydrate metabolic process"/>
    <property type="evidence" value="ECO:0007669"/>
    <property type="project" value="InterPro"/>
</dbReference>
<comment type="subcellular location">
    <subcellularLocation>
        <location evidence="2">Endoplasmic reticulum</location>
    </subcellularLocation>
    <subcellularLocation>
        <location evidence="1">Membrane</location>
        <topology evidence="1">Multi-pass membrane protein</topology>
    </subcellularLocation>
</comment>
<feature type="transmembrane region" description="Helical" evidence="13">
    <location>
        <begin position="107"/>
        <end position="128"/>
    </location>
</feature>
<evidence type="ECO:0000256" key="3">
    <source>
        <dbReference type="ARBA" id="ARBA00007658"/>
    </source>
</evidence>
<dbReference type="PRINTS" id="PR00747">
    <property type="entry name" value="GLYHDRLASE47"/>
</dbReference>
<keyword evidence="16" id="KW-1185">Reference proteome</keyword>
<keyword evidence="10" id="KW-0106">Calcium</keyword>
<dbReference type="Pfam" id="PF02225">
    <property type="entry name" value="PA"/>
    <property type="match status" value="1"/>
</dbReference>
<feature type="active site" evidence="9">
    <location>
        <position position="642"/>
    </location>
</feature>
<dbReference type="InterPro" id="IPR044674">
    <property type="entry name" value="EDEM1/2/3"/>
</dbReference>
<dbReference type="Gene3D" id="1.50.10.10">
    <property type="match status" value="1"/>
</dbReference>
<evidence type="ECO:0000256" key="9">
    <source>
        <dbReference type="PIRSR" id="PIRSR601382-1"/>
    </source>
</evidence>
<feature type="transmembrane region" description="Helical" evidence="13">
    <location>
        <begin position="205"/>
        <end position="226"/>
    </location>
</feature>
<dbReference type="SUPFAM" id="SSF48225">
    <property type="entry name" value="Seven-hairpin glycosidases"/>
    <property type="match status" value="1"/>
</dbReference>
<feature type="transmembrane region" description="Helical" evidence="13">
    <location>
        <begin position="12"/>
        <end position="32"/>
    </location>
</feature>
<gene>
    <name evidence="15" type="primary">EDEM3</name>
    <name evidence="15" type="ORF">FOL47_001919</name>
</gene>
<evidence type="ECO:0000256" key="6">
    <source>
        <dbReference type="ARBA" id="ARBA00022989"/>
    </source>
</evidence>
<evidence type="ECO:0000259" key="14">
    <source>
        <dbReference type="Pfam" id="PF02225"/>
    </source>
</evidence>
<proteinExistence type="inferred from homology"/>
<dbReference type="Pfam" id="PF04142">
    <property type="entry name" value="Nuc_sug_transp"/>
    <property type="match status" value="1"/>
</dbReference>
<evidence type="ECO:0000313" key="15">
    <source>
        <dbReference type="EMBL" id="KAF4670596.1"/>
    </source>
</evidence>
<dbReference type="InterPro" id="IPR012341">
    <property type="entry name" value="6hp_glycosidase-like_sf"/>
</dbReference>
<keyword evidence="7 13" id="KW-0472">Membrane</keyword>
<feature type="domain" description="PA" evidence="14">
    <location>
        <begin position="1044"/>
        <end position="1097"/>
    </location>
</feature>
<feature type="active site" description="Proton donor" evidence="9">
    <location>
        <position position="734"/>
    </location>
</feature>
<dbReference type="GO" id="GO:0004571">
    <property type="term" value="F:mannosyl-oligosaccharide 1,2-alpha-mannosidase activity"/>
    <property type="evidence" value="ECO:0007669"/>
    <property type="project" value="InterPro"/>
</dbReference>
<evidence type="ECO:0000256" key="4">
    <source>
        <dbReference type="ARBA" id="ARBA00022692"/>
    </source>
</evidence>
<protein>
    <recommendedName>
        <fullName evidence="11">alpha-1,2-Mannosidase</fullName>
        <ecNumber evidence="11">3.2.1.-</ecNumber>
    </recommendedName>
</protein>
<feature type="region of interest" description="Disordered" evidence="12">
    <location>
        <begin position="317"/>
        <end position="361"/>
    </location>
</feature>
<dbReference type="AlphaFoldDB" id="A0A7J6MGQ4"/>
<evidence type="ECO:0000256" key="11">
    <source>
        <dbReference type="RuleBase" id="RU361193"/>
    </source>
</evidence>
<feature type="transmembrane region" description="Helical" evidence="13">
    <location>
        <begin position="81"/>
        <end position="101"/>
    </location>
</feature>
<evidence type="ECO:0000256" key="13">
    <source>
        <dbReference type="SAM" id="Phobius"/>
    </source>
</evidence>
<feature type="transmembrane region" description="Helical" evidence="13">
    <location>
        <begin position="267"/>
        <end position="287"/>
    </location>
</feature>
<comment type="cofactor">
    <cofactor evidence="10">
        <name>Ca(2+)</name>
        <dbReference type="ChEBI" id="CHEBI:29108"/>
    </cofactor>
</comment>
<dbReference type="InterPro" id="IPR001382">
    <property type="entry name" value="Glyco_hydro_47"/>
</dbReference>
<dbReference type="OrthoDB" id="8118055at2759"/>
<keyword evidence="10" id="KW-0479">Metal-binding</keyword>